<dbReference type="Gene3D" id="1.25.40.10">
    <property type="entry name" value="Tetratricopeptide repeat domain"/>
    <property type="match status" value="1"/>
</dbReference>
<dbReference type="EMBL" id="KN823192">
    <property type="protein sequence ID" value="KIO20010.1"/>
    <property type="molecule type" value="Genomic_DNA"/>
</dbReference>
<dbReference type="HOGENOM" id="CLU_090376_1_0_1"/>
<proteinExistence type="predicted"/>
<reference evidence="5" key="2">
    <citation type="submission" date="2015-01" db="EMBL/GenBank/DDBJ databases">
        <title>Evolutionary Origins and Diversification of the Mycorrhizal Mutualists.</title>
        <authorList>
            <consortium name="DOE Joint Genome Institute"/>
            <consortium name="Mycorrhizal Genomics Consortium"/>
            <person name="Kohler A."/>
            <person name="Kuo A."/>
            <person name="Nagy L.G."/>
            <person name="Floudas D."/>
            <person name="Copeland A."/>
            <person name="Barry K.W."/>
            <person name="Cichocki N."/>
            <person name="Veneault-Fourrey C."/>
            <person name="LaButti K."/>
            <person name="Lindquist E.A."/>
            <person name="Lipzen A."/>
            <person name="Lundell T."/>
            <person name="Morin E."/>
            <person name="Murat C."/>
            <person name="Riley R."/>
            <person name="Ohm R."/>
            <person name="Sun H."/>
            <person name="Tunlid A."/>
            <person name="Henrissat B."/>
            <person name="Grigoriev I.V."/>
            <person name="Hibbett D.S."/>
            <person name="Martin F."/>
        </authorList>
    </citation>
    <scope>NUCLEOTIDE SEQUENCE [LARGE SCALE GENOMIC DNA]</scope>
    <source>
        <strain evidence="5">MUT 4182</strain>
    </source>
</reference>
<accession>A0A0C3PXX6</accession>
<dbReference type="AlphaFoldDB" id="A0A0C3PXX6"/>
<dbReference type="STRING" id="1051891.A0A0C3PXX6"/>
<keyword evidence="5" id="KW-1185">Reference proteome</keyword>
<dbReference type="OrthoDB" id="433738at2759"/>
<dbReference type="SUPFAM" id="SSF48452">
    <property type="entry name" value="TPR-like"/>
    <property type="match status" value="1"/>
</dbReference>
<dbReference type="Proteomes" id="UP000054248">
    <property type="component" value="Unassembled WGS sequence"/>
</dbReference>
<keyword evidence="1" id="KW-0677">Repeat</keyword>
<dbReference type="PANTHER" id="PTHR22904:SF523">
    <property type="entry name" value="STRESS-INDUCED-PHOSPHOPROTEIN 1"/>
    <property type="match status" value="1"/>
</dbReference>
<reference evidence="4 5" key="1">
    <citation type="submission" date="2014-04" db="EMBL/GenBank/DDBJ databases">
        <authorList>
            <consortium name="DOE Joint Genome Institute"/>
            <person name="Kuo A."/>
            <person name="Girlanda M."/>
            <person name="Perotto S."/>
            <person name="Kohler A."/>
            <person name="Nagy L.G."/>
            <person name="Floudas D."/>
            <person name="Copeland A."/>
            <person name="Barry K.W."/>
            <person name="Cichocki N."/>
            <person name="Veneault-Fourrey C."/>
            <person name="LaButti K."/>
            <person name="Lindquist E.A."/>
            <person name="Lipzen A."/>
            <person name="Lundell T."/>
            <person name="Morin E."/>
            <person name="Murat C."/>
            <person name="Sun H."/>
            <person name="Tunlid A."/>
            <person name="Henrissat B."/>
            <person name="Grigoriev I.V."/>
            <person name="Hibbett D.S."/>
            <person name="Martin F."/>
            <person name="Nordberg H.P."/>
            <person name="Cantor M.N."/>
            <person name="Hua S.X."/>
        </authorList>
    </citation>
    <scope>NUCLEOTIDE SEQUENCE [LARGE SCALE GENOMIC DNA]</scope>
    <source>
        <strain evidence="4 5">MUT 4182</strain>
    </source>
</reference>
<protein>
    <recommendedName>
        <fullName evidence="6">Translocation protein sec72</fullName>
    </recommendedName>
</protein>
<dbReference type="GO" id="GO:0051879">
    <property type="term" value="F:Hsp90 protein binding"/>
    <property type="evidence" value="ECO:0007669"/>
    <property type="project" value="TreeGrafter"/>
</dbReference>
<evidence type="ECO:0000256" key="1">
    <source>
        <dbReference type="ARBA" id="ARBA00022737"/>
    </source>
</evidence>
<evidence type="ECO:0000256" key="3">
    <source>
        <dbReference type="SAM" id="MobiDB-lite"/>
    </source>
</evidence>
<evidence type="ECO:0000313" key="4">
    <source>
        <dbReference type="EMBL" id="KIO20010.1"/>
    </source>
</evidence>
<organism evidence="4 5">
    <name type="scientific">Tulasnella calospora MUT 4182</name>
    <dbReference type="NCBI Taxonomy" id="1051891"/>
    <lineage>
        <taxon>Eukaryota</taxon>
        <taxon>Fungi</taxon>
        <taxon>Dikarya</taxon>
        <taxon>Basidiomycota</taxon>
        <taxon>Agaricomycotina</taxon>
        <taxon>Agaricomycetes</taxon>
        <taxon>Cantharellales</taxon>
        <taxon>Tulasnellaceae</taxon>
        <taxon>Tulasnella</taxon>
    </lineage>
</organism>
<name>A0A0C3PXX6_9AGAM</name>
<feature type="compositionally biased region" description="Low complexity" evidence="3">
    <location>
        <begin position="19"/>
        <end position="28"/>
    </location>
</feature>
<keyword evidence="2" id="KW-0802">TPR repeat</keyword>
<feature type="region of interest" description="Disordered" evidence="3">
    <location>
        <begin position="1"/>
        <end position="36"/>
    </location>
</feature>
<sequence>MSHGGHGHTHDGTEGPGHTHGPPQQQMMPPAPPMDPLIQAALDEQFQAVPLSVQGDARDQAVCAKHSLEVCSDCGLNFAELNVFTKLIAQSNEIAIPPPPNVVHPNRSQAVQKTKEEGNTAYKQKNWLQAINFYNMSANIAASRNPWEPSALVRDEMAIVICNRSAAFAAAEDYVSALVDADVVIQLKRPWSKGHFRKAKALMGLQRYEEARDAVMLGLQFEPDRNARL</sequence>
<dbReference type="PANTHER" id="PTHR22904">
    <property type="entry name" value="TPR REPEAT CONTAINING PROTEIN"/>
    <property type="match status" value="1"/>
</dbReference>
<evidence type="ECO:0000313" key="5">
    <source>
        <dbReference type="Proteomes" id="UP000054248"/>
    </source>
</evidence>
<evidence type="ECO:0000256" key="2">
    <source>
        <dbReference type="ARBA" id="ARBA00022803"/>
    </source>
</evidence>
<gene>
    <name evidence="4" type="ORF">M407DRAFT_142120</name>
</gene>
<evidence type="ECO:0008006" key="6">
    <source>
        <dbReference type="Google" id="ProtNLM"/>
    </source>
</evidence>
<dbReference type="InterPro" id="IPR011990">
    <property type="entry name" value="TPR-like_helical_dom_sf"/>
</dbReference>